<dbReference type="Pfam" id="PF00196">
    <property type="entry name" value="GerE"/>
    <property type="match status" value="1"/>
</dbReference>
<dbReference type="InterPro" id="IPR011006">
    <property type="entry name" value="CheY-like_superfamily"/>
</dbReference>
<dbReference type="PANTHER" id="PTHR43214:SF37">
    <property type="entry name" value="TRANSCRIPTIONAL REGULATORY PROTEIN YDFI"/>
    <property type="match status" value="1"/>
</dbReference>
<feature type="domain" description="HTH luxR-type" evidence="4">
    <location>
        <begin position="167"/>
        <end position="232"/>
    </location>
</feature>
<dbReference type="InterPro" id="IPR000792">
    <property type="entry name" value="Tscrpt_reg_LuxR_C"/>
</dbReference>
<protein>
    <submittedName>
        <fullName evidence="6">Response regulator transcription factor</fullName>
    </submittedName>
</protein>
<dbReference type="SMART" id="SM00448">
    <property type="entry name" value="REC"/>
    <property type="match status" value="1"/>
</dbReference>
<dbReference type="CDD" id="cd06170">
    <property type="entry name" value="LuxR_C_like"/>
    <property type="match status" value="1"/>
</dbReference>
<feature type="domain" description="Response regulatory" evidence="5">
    <location>
        <begin position="22"/>
        <end position="138"/>
    </location>
</feature>
<comment type="caution">
    <text evidence="6">The sequence shown here is derived from an EMBL/GenBank/DDBJ whole genome shotgun (WGS) entry which is preliminary data.</text>
</comment>
<evidence type="ECO:0000259" key="4">
    <source>
        <dbReference type="PROSITE" id="PS50043"/>
    </source>
</evidence>
<dbReference type="Proteomes" id="UP001201873">
    <property type="component" value="Unassembled WGS sequence"/>
</dbReference>
<dbReference type="SUPFAM" id="SSF46894">
    <property type="entry name" value="C-terminal effector domain of the bipartite response regulators"/>
    <property type="match status" value="1"/>
</dbReference>
<dbReference type="InterPro" id="IPR058245">
    <property type="entry name" value="NreC/VraR/RcsB-like_REC"/>
</dbReference>
<dbReference type="InterPro" id="IPR016032">
    <property type="entry name" value="Sig_transdc_resp-reg_C-effctor"/>
</dbReference>
<dbReference type="PRINTS" id="PR00038">
    <property type="entry name" value="HTHLUXR"/>
</dbReference>
<dbReference type="EMBL" id="JALKFT010000001">
    <property type="protein sequence ID" value="MCK9874464.1"/>
    <property type="molecule type" value="Genomic_DNA"/>
</dbReference>
<evidence type="ECO:0000313" key="7">
    <source>
        <dbReference type="Proteomes" id="UP001201873"/>
    </source>
</evidence>
<name>A0ABT0JSY9_9ACTN</name>
<evidence type="ECO:0000313" key="6">
    <source>
        <dbReference type="EMBL" id="MCK9874464.1"/>
    </source>
</evidence>
<dbReference type="PROSITE" id="PS00622">
    <property type="entry name" value="HTH_LUXR_1"/>
    <property type="match status" value="1"/>
</dbReference>
<reference evidence="6 7" key="1">
    <citation type="submission" date="2022-04" db="EMBL/GenBank/DDBJ databases">
        <title>Genome diversity in the genus Frankia.</title>
        <authorList>
            <person name="Carlos-Shanley C."/>
            <person name="Hahn D."/>
        </authorList>
    </citation>
    <scope>NUCLEOTIDE SEQUENCE [LARGE SCALE GENOMIC DNA]</scope>
    <source>
        <strain evidence="6 7">Ag45/Mut15</strain>
    </source>
</reference>
<evidence type="ECO:0000256" key="3">
    <source>
        <dbReference type="PROSITE-ProRule" id="PRU00169"/>
    </source>
</evidence>
<organism evidence="6 7">
    <name type="scientific">Frankia umida</name>
    <dbReference type="NCBI Taxonomy" id="573489"/>
    <lineage>
        <taxon>Bacteria</taxon>
        <taxon>Bacillati</taxon>
        <taxon>Actinomycetota</taxon>
        <taxon>Actinomycetes</taxon>
        <taxon>Frankiales</taxon>
        <taxon>Frankiaceae</taxon>
        <taxon>Frankia</taxon>
    </lineage>
</organism>
<sequence length="237" mass="26096">MTVEEPRSEEVAPTPSGANPIRVLIVDDHALFRRGLEMVLGQEVDIEVVGEAADGSEAVTMAKETAPDIVLMDVRMPRRGGIDATSAIKESVPSAKIVMLTISDEEADLYDAIKAGAMGYLLKEISIDEVAADIRAVYGGQSLISPSMASKLLSEFAAMIKNKDDRPQLPTPRLTEREMEVLRLVAKGMNNRDIAKQLFISENTVKNHIRNILEKLQLHSRMEAVVYAVREKLLEIT</sequence>
<dbReference type="SUPFAM" id="SSF52172">
    <property type="entry name" value="CheY-like"/>
    <property type="match status" value="1"/>
</dbReference>
<accession>A0ABT0JSY9</accession>
<dbReference type="PROSITE" id="PS50043">
    <property type="entry name" value="HTH_LUXR_2"/>
    <property type="match status" value="1"/>
</dbReference>
<feature type="modified residue" description="4-aspartylphosphate" evidence="3">
    <location>
        <position position="73"/>
    </location>
</feature>
<keyword evidence="7" id="KW-1185">Reference proteome</keyword>
<proteinExistence type="predicted"/>
<keyword evidence="1 3" id="KW-0597">Phosphoprotein</keyword>
<dbReference type="CDD" id="cd17535">
    <property type="entry name" value="REC_NarL-like"/>
    <property type="match status" value="1"/>
</dbReference>
<dbReference type="PANTHER" id="PTHR43214">
    <property type="entry name" value="TWO-COMPONENT RESPONSE REGULATOR"/>
    <property type="match status" value="1"/>
</dbReference>
<dbReference type="InterPro" id="IPR039420">
    <property type="entry name" value="WalR-like"/>
</dbReference>
<dbReference type="InterPro" id="IPR001789">
    <property type="entry name" value="Sig_transdc_resp-reg_receiver"/>
</dbReference>
<dbReference type="RefSeq" id="WP_163547583.1">
    <property type="nucleotide sequence ID" value="NZ_JALKFT010000001.1"/>
</dbReference>
<evidence type="ECO:0000256" key="2">
    <source>
        <dbReference type="ARBA" id="ARBA00023125"/>
    </source>
</evidence>
<keyword evidence="2" id="KW-0238">DNA-binding</keyword>
<gene>
    <name evidence="6" type="ORF">MXD59_01470</name>
</gene>
<dbReference type="SMART" id="SM00421">
    <property type="entry name" value="HTH_LUXR"/>
    <property type="match status" value="1"/>
</dbReference>
<dbReference type="Pfam" id="PF00072">
    <property type="entry name" value="Response_reg"/>
    <property type="match status" value="1"/>
</dbReference>
<dbReference type="Gene3D" id="3.40.50.2300">
    <property type="match status" value="1"/>
</dbReference>
<evidence type="ECO:0000259" key="5">
    <source>
        <dbReference type="PROSITE" id="PS50110"/>
    </source>
</evidence>
<dbReference type="PROSITE" id="PS50110">
    <property type="entry name" value="RESPONSE_REGULATORY"/>
    <property type="match status" value="1"/>
</dbReference>
<evidence type="ECO:0000256" key="1">
    <source>
        <dbReference type="ARBA" id="ARBA00022553"/>
    </source>
</evidence>